<sequence>MKNVKLFAVMVMLIATNVLAANNDPKPVGKTVVKQLSTILGTPAFKVTEDDILANVRFMVNLEGEIVVLTVKAENDIVEEYIKSRMNYKKVEGDTLKKGEEYVVDVRIVAK</sequence>
<protein>
    <submittedName>
        <fullName evidence="2">Uncharacterized protein</fullName>
    </submittedName>
</protein>
<feature type="chain" id="PRO_5045372175" evidence="1">
    <location>
        <begin position="21"/>
        <end position="111"/>
    </location>
</feature>
<proteinExistence type="predicted"/>
<comment type="caution">
    <text evidence="2">The sequence shown here is derived from an EMBL/GenBank/DDBJ whole genome shotgun (WGS) entry which is preliminary data.</text>
</comment>
<reference evidence="2" key="1">
    <citation type="submission" date="2022-11" db="EMBL/GenBank/DDBJ databases">
        <title>High-quality draft genome sequence of Galbibacter sp. strain CMA-7.</title>
        <authorList>
            <person name="Wei L."/>
            <person name="Dong C."/>
            <person name="Shao Z."/>
        </authorList>
    </citation>
    <scope>NUCLEOTIDE SEQUENCE</scope>
    <source>
        <strain evidence="2">CMA-7</strain>
    </source>
</reference>
<evidence type="ECO:0000313" key="3">
    <source>
        <dbReference type="Proteomes" id="UP001153642"/>
    </source>
</evidence>
<organism evidence="2 3">
    <name type="scientific">Galbibacter pacificus</name>
    <dbReference type="NCBI Taxonomy" id="2996052"/>
    <lineage>
        <taxon>Bacteria</taxon>
        <taxon>Pseudomonadati</taxon>
        <taxon>Bacteroidota</taxon>
        <taxon>Flavobacteriia</taxon>
        <taxon>Flavobacteriales</taxon>
        <taxon>Flavobacteriaceae</taxon>
        <taxon>Galbibacter</taxon>
    </lineage>
</organism>
<dbReference type="Proteomes" id="UP001153642">
    <property type="component" value="Unassembled WGS sequence"/>
</dbReference>
<evidence type="ECO:0000256" key="1">
    <source>
        <dbReference type="SAM" id="SignalP"/>
    </source>
</evidence>
<name>A0ABT6FUK5_9FLAO</name>
<accession>A0ABT6FUK5</accession>
<keyword evidence="1" id="KW-0732">Signal</keyword>
<gene>
    <name evidence="2" type="ORF">OSR52_13815</name>
</gene>
<dbReference type="EMBL" id="JAPMUA010000005">
    <property type="protein sequence ID" value="MDG3586947.1"/>
    <property type="molecule type" value="Genomic_DNA"/>
</dbReference>
<keyword evidence="3" id="KW-1185">Reference proteome</keyword>
<dbReference type="RefSeq" id="WP_277900785.1">
    <property type="nucleotide sequence ID" value="NZ_JAPMUA010000005.1"/>
</dbReference>
<feature type="signal peptide" evidence="1">
    <location>
        <begin position="1"/>
        <end position="20"/>
    </location>
</feature>
<evidence type="ECO:0000313" key="2">
    <source>
        <dbReference type="EMBL" id="MDG3586947.1"/>
    </source>
</evidence>